<reference evidence="2" key="2">
    <citation type="journal article" date="2024" name="Plant">
        <title>Genomic evolution and insights into agronomic trait innovations of Sesamum species.</title>
        <authorList>
            <person name="Miao H."/>
            <person name="Wang L."/>
            <person name="Qu L."/>
            <person name="Liu H."/>
            <person name="Sun Y."/>
            <person name="Le M."/>
            <person name="Wang Q."/>
            <person name="Wei S."/>
            <person name="Zheng Y."/>
            <person name="Lin W."/>
            <person name="Duan Y."/>
            <person name="Cao H."/>
            <person name="Xiong S."/>
            <person name="Wang X."/>
            <person name="Wei L."/>
            <person name="Li C."/>
            <person name="Ma Q."/>
            <person name="Ju M."/>
            <person name="Zhao R."/>
            <person name="Li G."/>
            <person name="Mu C."/>
            <person name="Tian Q."/>
            <person name="Mei H."/>
            <person name="Zhang T."/>
            <person name="Gao T."/>
            <person name="Zhang H."/>
        </authorList>
    </citation>
    <scope>NUCLEOTIDE SEQUENCE</scope>
    <source>
        <strain evidence="2">KEN1</strain>
    </source>
</reference>
<evidence type="ECO:0000256" key="1">
    <source>
        <dbReference type="SAM" id="MobiDB-lite"/>
    </source>
</evidence>
<gene>
    <name evidence="2" type="ORF">Slati_2634200</name>
</gene>
<proteinExistence type="predicted"/>
<reference evidence="2" key="1">
    <citation type="submission" date="2020-06" db="EMBL/GenBank/DDBJ databases">
        <authorList>
            <person name="Li T."/>
            <person name="Hu X."/>
            <person name="Zhang T."/>
            <person name="Song X."/>
            <person name="Zhang H."/>
            <person name="Dai N."/>
            <person name="Sheng W."/>
            <person name="Hou X."/>
            <person name="Wei L."/>
        </authorList>
    </citation>
    <scope>NUCLEOTIDE SEQUENCE</scope>
    <source>
        <strain evidence="2">KEN1</strain>
        <tissue evidence="2">Leaf</tissue>
    </source>
</reference>
<dbReference type="EMBL" id="JACGWN010000009">
    <property type="protein sequence ID" value="KAL0432999.1"/>
    <property type="molecule type" value="Genomic_DNA"/>
</dbReference>
<comment type="caution">
    <text evidence="2">The sequence shown here is derived from an EMBL/GenBank/DDBJ whole genome shotgun (WGS) entry which is preliminary data.</text>
</comment>
<name>A0AAW2VTD4_9LAMI</name>
<sequence>MAKFGETNDPPRAASVNGGSRLVASRQLTPYRPLQSRRATRIPRLPTPEQAAAHLTPPRASAAPFPSRVLETVGQELDAAIRTTVSDLSIATDDCVMAAMPVTIDRTSLLSEENRGTPPLPCMNEKVPNFVAQASNHRTASTLDSMHSSRILLHRRASLSVRFRSI</sequence>
<dbReference type="AlphaFoldDB" id="A0AAW2VTD4"/>
<organism evidence="2">
    <name type="scientific">Sesamum latifolium</name>
    <dbReference type="NCBI Taxonomy" id="2727402"/>
    <lineage>
        <taxon>Eukaryota</taxon>
        <taxon>Viridiplantae</taxon>
        <taxon>Streptophyta</taxon>
        <taxon>Embryophyta</taxon>
        <taxon>Tracheophyta</taxon>
        <taxon>Spermatophyta</taxon>
        <taxon>Magnoliopsida</taxon>
        <taxon>eudicotyledons</taxon>
        <taxon>Gunneridae</taxon>
        <taxon>Pentapetalae</taxon>
        <taxon>asterids</taxon>
        <taxon>lamiids</taxon>
        <taxon>Lamiales</taxon>
        <taxon>Pedaliaceae</taxon>
        <taxon>Sesamum</taxon>
    </lineage>
</organism>
<evidence type="ECO:0000313" key="2">
    <source>
        <dbReference type="EMBL" id="KAL0432999.1"/>
    </source>
</evidence>
<feature type="region of interest" description="Disordered" evidence="1">
    <location>
        <begin position="1"/>
        <end position="63"/>
    </location>
</feature>
<protein>
    <submittedName>
        <fullName evidence="2">Uncharacterized protein</fullName>
    </submittedName>
</protein>
<accession>A0AAW2VTD4</accession>